<evidence type="ECO:0000256" key="1">
    <source>
        <dbReference type="SAM" id="Phobius"/>
    </source>
</evidence>
<evidence type="ECO:0000313" key="3">
    <source>
        <dbReference type="Proteomes" id="UP000301309"/>
    </source>
</evidence>
<accession>A0A4D4KK98</accession>
<proteinExistence type="predicted"/>
<comment type="caution">
    <text evidence="2">The sequence shown here is derived from an EMBL/GenBank/DDBJ whole genome shotgun (WGS) entry which is preliminary data.</text>
</comment>
<gene>
    <name evidence="2" type="ORF">SVIO_001940</name>
</gene>
<keyword evidence="3" id="KW-1185">Reference proteome</keyword>
<dbReference type="EMBL" id="BJHW01000001">
    <property type="protein sequence ID" value="GDY49571.1"/>
    <property type="molecule type" value="Genomic_DNA"/>
</dbReference>
<dbReference type="AlphaFoldDB" id="A0A4D4KK98"/>
<dbReference type="Proteomes" id="UP000301309">
    <property type="component" value="Unassembled WGS sequence"/>
</dbReference>
<protein>
    <submittedName>
        <fullName evidence="2">Uncharacterized protein</fullName>
    </submittedName>
</protein>
<organism evidence="2 3">
    <name type="scientific">Streptomyces violaceusniger</name>
    <dbReference type="NCBI Taxonomy" id="68280"/>
    <lineage>
        <taxon>Bacteria</taxon>
        <taxon>Bacillati</taxon>
        <taxon>Actinomycetota</taxon>
        <taxon>Actinomycetes</taxon>
        <taxon>Kitasatosporales</taxon>
        <taxon>Streptomycetaceae</taxon>
        <taxon>Streptomyces</taxon>
        <taxon>Streptomyces violaceusniger group</taxon>
    </lineage>
</organism>
<keyword evidence="1" id="KW-1133">Transmembrane helix</keyword>
<evidence type="ECO:0000313" key="2">
    <source>
        <dbReference type="EMBL" id="GDY49571.1"/>
    </source>
</evidence>
<reference evidence="2 3" key="1">
    <citation type="journal article" date="2020" name="Int. J. Syst. Evol. Microbiol.">
        <title>Reclassification of Streptomyces castelarensis and Streptomyces sporoclivatus as later heterotypic synonyms of Streptomyces antimycoticus.</title>
        <authorList>
            <person name="Komaki H."/>
            <person name="Tamura T."/>
        </authorList>
    </citation>
    <scope>NUCLEOTIDE SEQUENCE [LARGE SCALE GENOMIC DNA]</scope>
    <source>
        <strain evidence="2 3">NBRC 13459</strain>
    </source>
</reference>
<sequence length="39" mass="4236">MSPTKLFSGYDKQFRTALIILAMFVVIAVVTAAVVLHLA</sequence>
<name>A0A4D4KK98_STRVO</name>
<keyword evidence="1" id="KW-0472">Membrane</keyword>
<keyword evidence="1" id="KW-0812">Transmembrane</keyword>
<feature type="transmembrane region" description="Helical" evidence="1">
    <location>
        <begin position="16"/>
        <end position="38"/>
    </location>
</feature>